<accession>A0AAV4EIC5</accession>
<evidence type="ECO:0000256" key="6">
    <source>
        <dbReference type="ARBA" id="ARBA00022968"/>
    </source>
</evidence>
<evidence type="ECO:0000256" key="11">
    <source>
        <dbReference type="SAM" id="Phobius"/>
    </source>
</evidence>
<evidence type="ECO:0000313" key="12">
    <source>
        <dbReference type="EMBL" id="GFR60437.1"/>
    </source>
</evidence>
<sequence>MQTDQSETSSEGISWACLHTIESYRKIFAGITLICLLISYALFTNGISLPRLIKTPLKLRSYPFFPSEVAGKYQQTKVNCSAVIAGDEIETKRAATIARLLAVDEKKTPYSVQALRALRKSDTKYVDALQKEMKTWSREFQALSTEWYLNATQDCEWFKRTRGYIMSSLTQQEAEFPIAFSLMVYTDLEMMERLLRIVYRPQNFYCIHVDRKSKPMFYRAVKALVGCFPHNVRVASRRINVLWGNFSVLEPELVCMKDLWDMDTDKHIGRRRGFFHTMERQNTRRKKWKYFINLTGQEFPLMTNYELVKVLQAFKGANNVEGTRARVPKNWWKTSPPHGIIPTKGSIHAVMNRATVDFILHDYRIKDFLKWLNTTKVPDETMFASLNYNPQLNIPGTYNGANFEKLSSLTRYKIWISNNLSCASGQIVRHICILSTGDLPRMTNSPAMFANKFFLHQDRVAIGCLEERLYNNTRDECLGLKSFNTSFYEKQDFVLHQVPPR</sequence>
<reference evidence="12 13" key="1">
    <citation type="journal article" date="2021" name="Elife">
        <title>Chloroplast acquisition without the gene transfer in kleptoplastic sea slugs, Plakobranchus ocellatus.</title>
        <authorList>
            <person name="Maeda T."/>
            <person name="Takahashi S."/>
            <person name="Yoshida T."/>
            <person name="Shimamura S."/>
            <person name="Takaki Y."/>
            <person name="Nagai Y."/>
            <person name="Toyoda A."/>
            <person name="Suzuki Y."/>
            <person name="Arimoto A."/>
            <person name="Ishii H."/>
            <person name="Satoh N."/>
            <person name="Nishiyama T."/>
            <person name="Hasebe M."/>
            <person name="Maruyama T."/>
            <person name="Minagawa J."/>
            <person name="Obokata J."/>
            <person name="Shigenobu S."/>
        </authorList>
    </citation>
    <scope>NUCLEOTIDE SEQUENCE [LARGE SCALE GENOMIC DNA]</scope>
</reference>
<keyword evidence="13" id="KW-1185">Reference proteome</keyword>
<name>A0AAV4EIC5_9GAST</name>
<evidence type="ECO:0000256" key="4">
    <source>
        <dbReference type="ARBA" id="ARBA00022679"/>
    </source>
</evidence>
<dbReference type="Proteomes" id="UP000762676">
    <property type="component" value="Unassembled WGS sequence"/>
</dbReference>
<keyword evidence="8 11" id="KW-0472">Membrane</keyword>
<dbReference type="PANTHER" id="PTHR19297">
    <property type="entry name" value="GLYCOSYLTRANSFERASE 14 FAMILY MEMBER"/>
    <property type="match status" value="1"/>
</dbReference>
<evidence type="ECO:0000313" key="13">
    <source>
        <dbReference type="Proteomes" id="UP000762676"/>
    </source>
</evidence>
<proteinExistence type="inferred from homology"/>
<evidence type="ECO:0000256" key="7">
    <source>
        <dbReference type="ARBA" id="ARBA00022989"/>
    </source>
</evidence>
<evidence type="ECO:0000256" key="8">
    <source>
        <dbReference type="ARBA" id="ARBA00023136"/>
    </source>
</evidence>
<gene>
    <name evidence="12" type="ORF">ElyMa_001822800</name>
</gene>
<keyword evidence="9" id="KW-0325">Glycoprotein</keyword>
<evidence type="ECO:0000256" key="5">
    <source>
        <dbReference type="ARBA" id="ARBA00022692"/>
    </source>
</evidence>
<comment type="caution">
    <text evidence="12">The sequence shown here is derived from an EMBL/GenBank/DDBJ whole genome shotgun (WGS) entry which is preliminary data.</text>
</comment>
<keyword evidence="7 11" id="KW-1133">Transmembrane helix</keyword>
<keyword evidence="6" id="KW-0735">Signal-anchor</keyword>
<comment type="pathway">
    <text evidence="2">Protein modification; protein glycosylation.</text>
</comment>
<dbReference type="Pfam" id="PF02485">
    <property type="entry name" value="Branch"/>
    <property type="match status" value="2"/>
</dbReference>
<evidence type="ECO:0000256" key="9">
    <source>
        <dbReference type="ARBA" id="ARBA00023180"/>
    </source>
</evidence>
<comment type="similarity">
    <text evidence="10">Belongs to the glycosyltransferase 14 family.</text>
</comment>
<keyword evidence="4" id="KW-0808">Transferase</keyword>
<comment type="subcellular location">
    <subcellularLocation>
        <location evidence="1">Membrane</location>
        <topology evidence="1">Single-pass type II membrane protein</topology>
    </subcellularLocation>
</comment>
<evidence type="ECO:0000256" key="3">
    <source>
        <dbReference type="ARBA" id="ARBA00022676"/>
    </source>
</evidence>
<evidence type="ECO:0000256" key="1">
    <source>
        <dbReference type="ARBA" id="ARBA00004606"/>
    </source>
</evidence>
<organism evidence="12 13">
    <name type="scientific">Elysia marginata</name>
    <dbReference type="NCBI Taxonomy" id="1093978"/>
    <lineage>
        <taxon>Eukaryota</taxon>
        <taxon>Metazoa</taxon>
        <taxon>Spiralia</taxon>
        <taxon>Lophotrochozoa</taxon>
        <taxon>Mollusca</taxon>
        <taxon>Gastropoda</taxon>
        <taxon>Heterobranchia</taxon>
        <taxon>Euthyneura</taxon>
        <taxon>Panpulmonata</taxon>
        <taxon>Sacoglossa</taxon>
        <taxon>Placobranchoidea</taxon>
        <taxon>Plakobranchidae</taxon>
        <taxon>Elysia</taxon>
    </lineage>
</organism>
<dbReference type="PANTHER" id="PTHR19297:SF185">
    <property type="entry name" value="BETA-1,3-GALACTOSYL-O-GLYCOSYL-GLYCOPROTEIN BETA-1,6-N-ACETYLGLUCOSAMINYLTRANSFERASE 3"/>
    <property type="match status" value="1"/>
</dbReference>
<dbReference type="AlphaFoldDB" id="A0AAV4EIC5"/>
<dbReference type="InterPro" id="IPR003406">
    <property type="entry name" value="Glyco_trans_14"/>
</dbReference>
<dbReference type="GO" id="GO:0016020">
    <property type="term" value="C:membrane"/>
    <property type="evidence" value="ECO:0007669"/>
    <property type="project" value="UniProtKB-SubCell"/>
</dbReference>
<evidence type="ECO:0000256" key="2">
    <source>
        <dbReference type="ARBA" id="ARBA00004922"/>
    </source>
</evidence>
<evidence type="ECO:0000256" key="10">
    <source>
        <dbReference type="ARBA" id="ARBA00038150"/>
    </source>
</evidence>
<dbReference type="GO" id="GO:0008375">
    <property type="term" value="F:acetylglucosaminyltransferase activity"/>
    <property type="evidence" value="ECO:0007669"/>
    <property type="project" value="TreeGrafter"/>
</dbReference>
<keyword evidence="3" id="KW-0328">Glycosyltransferase</keyword>
<dbReference type="EMBL" id="BMAT01003673">
    <property type="protein sequence ID" value="GFR60437.1"/>
    <property type="molecule type" value="Genomic_DNA"/>
</dbReference>
<feature type="transmembrane region" description="Helical" evidence="11">
    <location>
        <begin position="27"/>
        <end position="49"/>
    </location>
</feature>
<protein>
    <submittedName>
        <fullName evidence="12">Beta-1,3-galactosyl-O-glycosyl-glycoprotein beta-1,6-N-acetylglucosaminyltransferase</fullName>
    </submittedName>
</protein>
<keyword evidence="5 11" id="KW-0812">Transmembrane</keyword>